<dbReference type="InterPro" id="IPR003788">
    <property type="entry name" value="NDUFAF7"/>
</dbReference>
<keyword evidence="4" id="KW-1185">Reference proteome</keyword>
<gene>
    <name evidence="3" type="ORF">OEZ60_20610</name>
</gene>
<reference evidence="3 4" key="1">
    <citation type="submission" date="2022-10" db="EMBL/GenBank/DDBJ databases">
        <title>Defluviimonas sp. nov., isolated from ocean surface sediments.</title>
        <authorList>
            <person name="He W."/>
            <person name="Wang L."/>
            <person name="Zhang D.-F."/>
        </authorList>
    </citation>
    <scope>NUCLEOTIDE SEQUENCE [LARGE SCALE GENOMIC DNA]</scope>
    <source>
        <strain evidence="3 4">WL0024</strain>
    </source>
</reference>
<name>A0ABT2X8W0_9RHOB</name>
<dbReference type="GO" id="GO:0032259">
    <property type="term" value="P:methylation"/>
    <property type="evidence" value="ECO:0007669"/>
    <property type="project" value="UniProtKB-KW"/>
</dbReference>
<dbReference type="EMBL" id="JAOVQO010000028">
    <property type="protein sequence ID" value="MCU9850391.1"/>
    <property type="molecule type" value="Genomic_DNA"/>
</dbReference>
<evidence type="ECO:0000313" key="3">
    <source>
        <dbReference type="EMBL" id="MCU9850391.1"/>
    </source>
</evidence>
<dbReference type="RefSeq" id="WP_263340439.1">
    <property type="nucleotide sequence ID" value="NZ_JAOVQO010000028.1"/>
</dbReference>
<keyword evidence="2 3" id="KW-0808">Transferase</keyword>
<dbReference type="Pfam" id="PF02636">
    <property type="entry name" value="Methyltransf_28"/>
    <property type="match status" value="1"/>
</dbReference>
<proteinExistence type="predicted"/>
<sequence length="365" mass="39207">MTPLAEILARRIAASGPVTIAEYMADCLMHPEHGYYATRDPFGSAGDFTTAPEISQVFGEMVGLCLAQSWLDQGRPTPFTLAELGPGRGTLMADICRAIRAVPGMAEAARIRLVEASPALRACQARTLSDQAPEWLDRAEDLPEAPLFLVANEFFDALPIRQFERRDNGWSERQVALSEHGLMPGLGPVSRYGALDARLRDTAPGDIVETCPALAPIAATIAGCIARHGGLALVIDYGGWHSLGDTLQALKAHRPVDPFAEPGEADLTAHVDFEQLAVAFAAAGCETTAMTPQGVFLERLGITGRARALARNLTCDALESHIAAHRRLTHPEEMGQLFKAIACFPRGAPLPPGLDQFHDARNPHA</sequence>
<dbReference type="InterPro" id="IPR029063">
    <property type="entry name" value="SAM-dependent_MTases_sf"/>
</dbReference>
<dbReference type="EC" id="2.1.1.-" evidence="3"/>
<evidence type="ECO:0000313" key="4">
    <source>
        <dbReference type="Proteomes" id="UP001209535"/>
    </source>
</evidence>
<evidence type="ECO:0000256" key="1">
    <source>
        <dbReference type="ARBA" id="ARBA00022603"/>
    </source>
</evidence>
<organism evidence="3 4">
    <name type="scientific">Albidovulum salinarum</name>
    <dbReference type="NCBI Taxonomy" id="2984153"/>
    <lineage>
        <taxon>Bacteria</taxon>
        <taxon>Pseudomonadati</taxon>
        <taxon>Pseudomonadota</taxon>
        <taxon>Alphaproteobacteria</taxon>
        <taxon>Rhodobacterales</taxon>
        <taxon>Paracoccaceae</taxon>
        <taxon>Albidovulum</taxon>
    </lineage>
</organism>
<dbReference type="Proteomes" id="UP001209535">
    <property type="component" value="Unassembled WGS sequence"/>
</dbReference>
<dbReference type="PANTHER" id="PTHR12049">
    <property type="entry name" value="PROTEIN ARGININE METHYLTRANSFERASE NDUFAF7, MITOCHONDRIAL"/>
    <property type="match status" value="1"/>
</dbReference>
<comment type="caution">
    <text evidence="3">The sequence shown here is derived from an EMBL/GenBank/DDBJ whole genome shotgun (WGS) entry which is preliminary data.</text>
</comment>
<dbReference type="SUPFAM" id="SSF53335">
    <property type="entry name" value="S-adenosyl-L-methionine-dependent methyltransferases"/>
    <property type="match status" value="1"/>
</dbReference>
<dbReference type="InterPro" id="IPR038375">
    <property type="entry name" value="NDUFAF7_sf"/>
</dbReference>
<dbReference type="GO" id="GO:0008168">
    <property type="term" value="F:methyltransferase activity"/>
    <property type="evidence" value="ECO:0007669"/>
    <property type="project" value="UniProtKB-KW"/>
</dbReference>
<dbReference type="Gene3D" id="3.40.50.12710">
    <property type="match status" value="1"/>
</dbReference>
<protein>
    <submittedName>
        <fullName evidence="3">SAM-dependent methyltransferase</fullName>
        <ecNumber evidence="3">2.1.1.-</ecNumber>
    </submittedName>
</protein>
<dbReference type="PANTHER" id="PTHR12049:SF7">
    <property type="entry name" value="PROTEIN ARGININE METHYLTRANSFERASE NDUFAF7, MITOCHONDRIAL"/>
    <property type="match status" value="1"/>
</dbReference>
<keyword evidence="1 3" id="KW-0489">Methyltransferase</keyword>
<evidence type="ECO:0000256" key="2">
    <source>
        <dbReference type="ARBA" id="ARBA00022679"/>
    </source>
</evidence>
<accession>A0ABT2X8W0</accession>